<comment type="similarity">
    <text evidence="2">Belongs to the CEP162 family.</text>
</comment>
<evidence type="ECO:0000256" key="7">
    <source>
        <dbReference type="ARBA" id="ARBA00023054"/>
    </source>
</evidence>
<organism evidence="11 12">
    <name type="scientific">Goodea atripinnis</name>
    <dbReference type="NCBI Taxonomy" id="208336"/>
    <lineage>
        <taxon>Eukaryota</taxon>
        <taxon>Metazoa</taxon>
        <taxon>Chordata</taxon>
        <taxon>Craniata</taxon>
        <taxon>Vertebrata</taxon>
        <taxon>Euteleostomi</taxon>
        <taxon>Actinopterygii</taxon>
        <taxon>Neopterygii</taxon>
        <taxon>Teleostei</taxon>
        <taxon>Neoteleostei</taxon>
        <taxon>Acanthomorphata</taxon>
        <taxon>Ovalentaria</taxon>
        <taxon>Atherinomorphae</taxon>
        <taxon>Cyprinodontiformes</taxon>
        <taxon>Goodeidae</taxon>
        <taxon>Goodea</taxon>
    </lineage>
</organism>
<evidence type="ECO:0000313" key="12">
    <source>
        <dbReference type="Proteomes" id="UP001476798"/>
    </source>
</evidence>
<dbReference type="PANTHER" id="PTHR34031">
    <property type="entry name" value="CENTROSOMAL PROTEIN OF 162 KDA"/>
    <property type="match status" value="1"/>
</dbReference>
<evidence type="ECO:0000313" key="11">
    <source>
        <dbReference type="EMBL" id="MEQ2158601.1"/>
    </source>
</evidence>
<evidence type="ECO:0000256" key="4">
    <source>
        <dbReference type="ARBA" id="ARBA00022490"/>
    </source>
</evidence>
<sequence>FVTLWLKRFCSEAPFLLLICLCVKRNEAELSEENHRRKQEKQSMEAELQLMKKERDTFELLVLEDQHREEVAALKKKLQWFAENQELLDRDAGR</sequence>
<evidence type="ECO:0000256" key="9">
    <source>
        <dbReference type="SAM" id="Coils"/>
    </source>
</evidence>
<feature type="coiled-coil region" evidence="9">
    <location>
        <begin position="27"/>
        <end position="61"/>
    </location>
</feature>
<keyword evidence="7 9" id="KW-0175">Coiled coil</keyword>
<feature type="signal peptide" evidence="10">
    <location>
        <begin position="1"/>
        <end position="28"/>
    </location>
</feature>
<keyword evidence="8" id="KW-0206">Cytoskeleton</keyword>
<evidence type="ECO:0000256" key="3">
    <source>
        <dbReference type="ARBA" id="ARBA00021406"/>
    </source>
</evidence>
<comment type="caution">
    <text evidence="11">The sequence shown here is derived from an EMBL/GenBank/DDBJ whole genome shotgun (WGS) entry which is preliminary data.</text>
</comment>
<feature type="non-terminal residue" evidence="11">
    <location>
        <position position="1"/>
    </location>
</feature>
<gene>
    <name evidence="11" type="ORF">GOODEAATRI_014038</name>
</gene>
<keyword evidence="10" id="KW-0732">Signal</keyword>
<protein>
    <recommendedName>
        <fullName evidence="3">Centrosomal protein of 162 kDa</fullName>
    </recommendedName>
</protein>
<dbReference type="Proteomes" id="UP001476798">
    <property type="component" value="Unassembled WGS sequence"/>
</dbReference>
<keyword evidence="4" id="KW-0963">Cytoplasm</keyword>
<dbReference type="InterPro" id="IPR038774">
    <property type="entry name" value="CEP162-like"/>
</dbReference>
<evidence type="ECO:0000256" key="6">
    <source>
        <dbReference type="ARBA" id="ARBA00022794"/>
    </source>
</evidence>
<feature type="chain" id="PRO_5046395880" description="Centrosomal protein of 162 kDa" evidence="10">
    <location>
        <begin position="29"/>
        <end position="94"/>
    </location>
</feature>
<evidence type="ECO:0000256" key="5">
    <source>
        <dbReference type="ARBA" id="ARBA00022701"/>
    </source>
</evidence>
<evidence type="ECO:0000256" key="10">
    <source>
        <dbReference type="SAM" id="SignalP"/>
    </source>
</evidence>
<name>A0ABV0MHP0_9TELE</name>
<evidence type="ECO:0000256" key="1">
    <source>
        <dbReference type="ARBA" id="ARBA00004114"/>
    </source>
</evidence>
<keyword evidence="6" id="KW-0970">Cilium biogenesis/degradation</keyword>
<evidence type="ECO:0000256" key="2">
    <source>
        <dbReference type="ARBA" id="ARBA00009485"/>
    </source>
</evidence>
<dbReference type="PANTHER" id="PTHR34031:SF1">
    <property type="entry name" value="CENTROSOMAL PROTEIN OF 162 KDA"/>
    <property type="match status" value="1"/>
</dbReference>
<comment type="subcellular location">
    <subcellularLocation>
        <location evidence="1">Cytoplasm</location>
        <location evidence="1">Cytoskeleton</location>
        <location evidence="1">Microtubule organizing center</location>
        <location evidence="1">Centrosome</location>
        <location evidence="1">Centriole</location>
    </subcellularLocation>
</comment>
<accession>A0ABV0MHP0</accession>
<evidence type="ECO:0000256" key="8">
    <source>
        <dbReference type="ARBA" id="ARBA00023212"/>
    </source>
</evidence>
<proteinExistence type="inferred from homology"/>
<keyword evidence="5" id="KW-0493">Microtubule</keyword>
<dbReference type="EMBL" id="JAHRIO010000970">
    <property type="protein sequence ID" value="MEQ2158601.1"/>
    <property type="molecule type" value="Genomic_DNA"/>
</dbReference>
<keyword evidence="12" id="KW-1185">Reference proteome</keyword>
<reference evidence="11 12" key="1">
    <citation type="submission" date="2021-06" db="EMBL/GenBank/DDBJ databases">
        <authorList>
            <person name="Palmer J.M."/>
        </authorList>
    </citation>
    <scope>NUCLEOTIDE SEQUENCE [LARGE SCALE GENOMIC DNA]</scope>
    <source>
        <strain evidence="11 12">GA_2019</strain>
        <tissue evidence="11">Muscle</tissue>
    </source>
</reference>